<sequence>MACNASTDSCVELKTVIVGDSDVGKTSLCLRFCHGKVTPVNPTIGASFLQKRVEMQEGCDDGPRTTTQVVLQLWDTAGQERFRSMSPMYFRNAKAALIVFDASKEYSVQKLSRWRQDLLAYADQGVVIALVGNKCDVRTDDGPSLAAAQEFAESVGAPFYETSAYTGVGVEDAFMGVAEGALRLHRTATAEQAAAAQAERLRLDAERAKRNASCC</sequence>
<keyword evidence="3" id="KW-0378">Hydrolase</keyword>
<dbReference type="Gene3D" id="3.40.50.300">
    <property type="entry name" value="P-loop containing nucleotide triphosphate hydrolases"/>
    <property type="match status" value="1"/>
</dbReference>
<accession>A0A835Z763</accession>
<evidence type="ECO:0000256" key="1">
    <source>
        <dbReference type="ARBA" id="ARBA00022741"/>
    </source>
</evidence>
<organism evidence="3 4">
    <name type="scientific">Tribonema minus</name>
    <dbReference type="NCBI Taxonomy" id="303371"/>
    <lineage>
        <taxon>Eukaryota</taxon>
        <taxon>Sar</taxon>
        <taxon>Stramenopiles</taxon>
        <taxon>Ochrophyta</taxon>
        <taxon>PX clade</taxon>
        <taxon>Xanthophyceae</taxon>
        <taxon>Tribonematales</taxon>
        <taxon>Tribonemataceae</taxon>
        <taxon>Tribonema</taxon>
    </lineage>
</organism>
<keyword evidence="1" id="KW-0547">Nucleotide-binding</keyword>
<dbReference type="SUPFAM" id="SSF52540">
    <property type="entry name" value="P-loop containing nucleoside triphosphate hydrolases"/>
    <property type="match status" value="1"/>
</dbReference>
<dbReference type="Pfam" id="PF00071">
    <property type="entry name" value="Ras"/>
    <property type="match status" value="1"/>
</dbReference>
<dbReference type="EMBL" id="JAFCMP010000201">
    <property type="protein sequence ID" value="KAG5183528.1"/>
    <property type="molecule type" value="Genomic_DNA"/>
</dbReference>
<reference evidence="3" key="1">
    <citation type="submission" date="2021-02" db="EMBL/GenBank/DDBJ databases">
        <title>First Annotated Genome of the Yellow-green Alga Tribonema minus.</title>
        <authorList>
            <person name="Mahan K.M."/>
        </authorList>
    </citation>
    <scope>NUCLEOTIDE SEQUENCE</scope>
    <source>
        <strain evidence="3">UTEX B ZZ1240</strain>
    </source>
</reference>
<dbReference type="NCBIfam" id="TIGR00231">
    <property type="entry name" value="small_GTP"/>
    <property type="match status" value="1"/>
</dbReference>
<dbReference type="InterPro" id="IPR001806">
    <property type="entry name" value="Small_GTPase"/>
</dbReference>
<gene>
    <name evidence="3" type="ORF">JKP88DRAFT_269796</name>
</gene>
<comment type="caution">
    <text evidence="3">The sequence shown here is derived from an EMBL/GenBank/DDBJ whole genome shotgun (WGS) entry which is preliminary data.</text>
</comment>
<proteinExistence type="predicted"/>
<dbReference type="SMART" id="SM00173">
    <property type="entry name" value="RAS"/>
    <property type="match status" value="1"/>
</dbReference>
<dbReference type="Proteomes" id="UP000664859">
    <property type="component" value="Unassembled WGS sequence"/>
</dbReference>
<dbReference type="InterPro" id="IPR005225">
    <property type="entry name" value="Small_GTP-bd"/>
</dbReference>
<dbReference type="PRINTS" id="PR00449">
    <property type="entry name" value="RASTRNSFRMNG"/>
</dbReference>
<evidence type="ECO:0000256" key="2">
    <source>
        <dbReference type="ARBA" id="ARBA00023134"/>
    </source>
</evidence>
<dbReference type="PANTHER" id="PTHR47977">
    <property type="entry name" value="RAS-RELATED PROTEIN RAB"/>
    <property type="match status" value="1"/>
</dbReference>
<name>A0A835Z763_9STRA</name>
<dbReference type="AlphaFoldDB" id="A0A835Z763"/>
<dbReference type="OrthoDB" id="63533at2759"/>
<dbReference type="GO" id="GO:0003924">
    <property type="term" value="F:GTPase activity"/>
    <property type="evidence" value="ECO:0007669"/>
    <property type="project" value="InterPro"/>
</dbReference>
<protein>
    <submittedName>
        <fullName evidence="3">P-loop containing nucleoside triphosphate hydrolase protein</fullName>
    </submittedName>
</protein>
<dbReference type="InterPro" id="IPR027417">
    <property type="entry name" value="P-loop_NTPase"/>
</dbReference>
<dbReference type="PROSITE" id="PS51419">
    <property type="entry name" value="RAB"/>
    <property type="match status" value="1"/>
</dbReference>
<evidence type="ECO:0000313" key="3">
    <source>
        <dbReference type="EMBL" id="KAG5183528.1"/>
    </source>
</evidence>
<dbReference type="SMART" id="SM00175">
    <property type="entry name" value="RAB"/>
    <property type="match status" value="1"/>
</dbReference>
<dbReference type="PROSITE" id="PS51421">
    <property type="entry name" value="RAS"/>
    <property type="match status" value="1"/>
</dbReference>
<dbReference type="InterPro" id="IPR050227">
    <property type="entry name" value="Rab"/>
</dbReference>
<dbReference type="CDD" id="cd00154">
    <property type="entry name" value="Rab"/>
    <property type="match status" value="1"/>
</dbReference>
<dbReference type="FunFam" id="3.40.50.300:FF:000808">
    <property type="entry name" value="Small GTP-binding protein, putative"/>
    <property type="match status" value="1"/>
</dbReference>
<dbReference type="SMART" id="SM00174">
    <property type="entry name" value="RHO"/>
    <property type="match status" value="1"/>
</dbReference>
<dbReference type="GO" id="GO:0005525">
    <property type="term" value="F:GTP binding"/>
    <property type="evidence" value="ECO:0007669"/>
    <property type="project" value="UniProtKB-KW"/>
</dbReference>
<keyword evidence="4" id="KW-1185">Reference proteome</keyword>
<keyword evidence="2" id="KW-0342">GTP-binding</keyword>
<evidence type="ECO:0000313" key="4">
    <source>
        <dbReference type="Proteomes" id="UP000664859"/>
    </source>
</evidence>